<accession>X0VK28</accession>
<gene>
    <name evidence="2" type="ORF">S01H1_41669</name>
</gene>
<sequence length="40" mass="4170">MGQTTLSVQDILNMITTDSSGDGEVDSIKVCDPDGNNINA</sequence>
<name>X0VK28_9ZZZZ</name>
<organism evidence="2">
    <name type="scientific">marine sediment metagenome</name>
    <dbReference type="NCBI Taxonomy" id="412755"/>
    <lineage>
        <taxon>unclassified sequences</taxon>
        <taxon>metagenomes</taxon>
        <taxon>ecological metagenomes</taxon>
    </lineage>
</organism>
<reference evidence="2" key="1">
    <citation type="journal article" date="2014" name="Front. Microbiol.">
        <title>High frequency of phylogenetically diverse reductive dehalogenase-homologous genes in deep subseafloor sedimentary metagenomes.</title>
        <authorList>
            <person name="Kawai M."/>
            <person name="Futagami T."/>
            <person name="Toyoda A."/>
            <person name="Takaki Y."/>
            <person name="Nishi S."/>
            <person name="Hori S."/>
            <person name="Arai W."/>
            <person name="Tsubouchi T."/>
            <person name="Morono Y."/>
            <person name="Uchiyama I."/>
            <person name="Ito T."/>
            <person name="Fujiyama A."/>
            <person name="Inagaki F."/>
            <person name="Takami H."/>
        </authorList>
    </citation>
    <scope>NUCLEOTIDE SEQUENCE</scope>
    <source>
        <strain evidence="2">Expedition CK06-06</strain>
    </source>
</reference>
<dbReference type="EMBL" id="BARS01026445">
    <property type="protein sequence ID" value="GAG00921.1"/>
    <property type="molecule type" value="Genomic_DNA"/>
</dbReference>
<proteinExistence type="predicted"/>
<comment type="caution">
    <text evidence="2">The sequence shown here is derived from an EMBL/GenBank/DDBJ whole genome shotgun (WGS) entry which is preliminary data.</text>
</comment>
<evidence type="ECO:0000313" key="2">
    <source>
        <dbReference type="EMBL" id="GAG00921.1"/>
    </source>
</evidence>
<dbReference type="AlphaFoldDB" id="X0VK28"/>
<feature type="region of interest" description="Disordered" evidence="1">
    <location>
        <begin position="19"/>
        <end position="40"/>
    </location>
</feature>
<evidence type="ECO:0000256" key="1">
    <source>
        <dbReference type="SAM" id="MobiDB-lite"/>
    </source>
</evidence>
<protein>
    <submittedName>
        <fullName evidence="2">Uncharacterized protein</fullName>
    </submittedName>
</protein>